<dbReference type="RefSeq" id="WP_355089251.1">
    <property type="nucleotide sequence ID" value="NZ_JBEXKW010000058.1"/>
</dbReference>
<dbReference type="InterPro" id="IPR053344">
    <property type="entry name" value="cAMP-inducible_BP74-like"/>
</dbReference>
<comment type="caution">
    <text evidence="2">The sequence shown here is derived from an EMBL/GenBank/DDBJ whole genome shotgun (WGS) entry which is preliminary data.</text>
</comment>
<evidence type="ECO:0000313" key="3">
    <source>
        <dbReference type="Proteomes" id="UP001551695"/>
    </source>
</evidence>
<accession>A0ABV3G3Q2</accession>
<dbReference type="InterPro" id="IPR056422">
    <property type="entry name" value="BP74_N"/>
</dbReference>
<dbReference type="Pfam" id="PF23621">
    <property type="entry name" value="BP74_N"/>
    <property type="match status" value="1"/>
</dbReference>
<proteinExistence type="predicted"/>
<dbReference type="EMBL" id="JBFAKC010000020">
    <property type="protein sequence ID" value="MEV0712248.1"/>
    <property type="molecule type" value="Genomic_DNA"/>
</dbReference>
<sequence>MADFAFTDYSGKEFIIRLNNEQRIAEARRILSGEETMSVHVMGRLRKQMVDYNPGWNFHLDPDTITFFTMAIEVCDSSITYVDDHLDEACGAFLPGCFWCPWSSRLTREITA</sequence>
<dbReference type="Proteomes" id="UP001551695">
    <property type="component" value="Unassembled WGS sequence"/>
</dbReference>
<name>A0ABV3G3Q2_9NOCA</name>
<evidence type="ECO:0000313" key="2">
    <source>
        <dbReference type="EMBL" id="MEV0712248.1"/>
    </source>
</evidence>
<gene>
    <name evidence="2" type="ORF">AB0I48_32280</name>
</gene>
<dbReference type="PANTHER" id="PTHR35883">
    <property type="entry name" value="CYCLIC AMP-INDUCIBLE PROTEIN BP74-RELATED"/>
    <property type="match status" value="1"/>
</dbReference>
<feature type="domain" description="BP74 N-terminal" evidence="1">
    <location>
        <begin position="2"/>
        <end position="111"/>
    </location>
</feature>
<keyword evidence="3" id="KW-1185">Reference proteome</keyword>
<evidence type="ECO:0000259" key="1">
    <source>
        <dbReference type="Pfam" id="PF23621"/>
    </source>
</evidence>
<protein>
    <submittedName>
        <fullName evidence="2">Calmodulin</fullName>
    </submittedName>
</protein>
<dbReference type="PANTHER" id="PTHR35883:SF1">
    <property type="entry name" value="CALMODULIN-BINDING PROTEIN CAM-BP15-RELATED"/>
    <property type="match status" value="1"/>
</dbReference>
<reference evidence="2 3" key="1">
    <citation type="submission" date="2024-06" db="EMBL/GenBank/DDBJ databases">
        <title>The Natural Products Discovery Center: Release of the First 8490 Sequenced Strains for Exploring Actinobacteria Biosynthetic Diversity.</title>
        <authorList>
            <person name="Kalkreuter E."/>
            <person name="Kautsar S.A."/>
            <person name="Yang D."/>
            <person name="Bader C.D."/>
            <person name="Teijaro C.N."/>
            <person name="Fluegel L."/>
            <person name="Davis C.M."/>
            <person name="Simpson J.R."/>
            <person name="Lauterbach L."/>
            <person name="Steele A.D."/>
            <person name="Gui C."/>
            <person name="Meng S."/>
            <person name="Li G."/>
            <person name="Viehrig K."/>
            <person name="Ye F."/>
            <person name="Su P."/>
            <person name="Kiefer A.F."/>
            <person name="Nichols A."/>
            <person name="Cepeda A.J."/>
            <person name="Yan W."/>
            <person name="Fan B."/>
            <person name="Jiang Y."/>
            <person name="Adhikari A."/>
            <person name="Zheng C.-J."/>
            <person name="Schuster L."/>
            <person name="Cowan T.M."/>
            <person name="Smanski M.J."/>
            <person name="Chevrette M.G."/>
            <person name="De Carvalho L.P.S."/>
            <person name="Shen B."/>
        </authorList>
    </citation>
    <scope>NUCLEOTIDE SEQUENCE [LARGE SCALE GENOMIC DNA]</scope>
    <source>
        <strain evidence="2 3">NPDC050403</strain>
    </source>
</reference>
<organism evidence="2 3">
    <name type="scientific">Nocardia aurea</name>
    <dbReference type="NCBI Taxonomy" id="2144174"/>
    <lineage>
        <taxon>Bacteria</taxon>
        <taxon>Bacillati</taxon>
        <taxon>Actinomycetota</taxon>
        <taxon>Actinomycetes</taxon>
        <taxon>Mycobacteriales</taxon>
        <taxon>Nocardiaceae</taxon>
        <taxon>Nocardia</taxon>
    </lineage>
</organism>